<dbReference type="SMART" id="SM00228">
    <property type="entry name" value="PDZ"/>
    <property type="match status" value="1"/>
</dbReference>
<comment type="similarity">
    <text evidence="1">Belongs to the peptidase S1C family.</text>
</comment>
<keyword evidence="8" id="KW-1185">Reference proteome</keyword>
<evidence type="ECO:0000259" key="6">
    <source>
        <dbReference type="SMART" id="SM00228"/>
    </source>
</evidence>
<dbReference type="PANTHER" id="PTHR43343:SF3">
    <property type="entry name" value="PROTEASE DO-LIKE 8, CHLOROPLASTIC"/>
    <property type="match status" value="1"/>
</dbReference>
<keyword evidence="2 7" id="KW-0645">Protease</keyword>
<feature type="compositionally biased region" description="Pro residues" evidence="5">
    <location>
        <begin position="36"/>
        <end position="52"/>
    </location>
</feature>
<dbReference type="AlphaFoldDB" id="A0A517X0V1"/>
<evidence type="ECO:0000256" key="3">
    <source>
        <dbReference type="ARBA" id="ARBA00022801"/>
    </source>
</evidence>
<evidence type="ECO:0000256" key="1">
    <source>
        <dbReference type="ARBA" id="ARBA00010541"/>
    </source>
</evidence>
<evidence type="ECO:0000313" key="8">
    <source>
        <dbReference type="Proteomes" id="UP000318384"/>
    </source>
</evidence>
<accession>A0A517X0V1</accession>
<dbReference type="SUPFAM" id="SSF50494">
    <property type="entry name" value="Trypsin-like serine proteases"/>
    <property type="match status" value="1"/>
</dbReference>
<dbReference type="InterPro" id="IPR009003">
    <property type="entry name" value="Peptidase_S1_PA"/>
</dbReference>
<evidence type="ECO:0000313" key="7">
    <source>
        <dbReference type="EMBL" id="QDU11137.1"/>
    </source>
</evidence>
<dbReference type="RefSeq" id="WP_232098627.1">
    <property type="nucleotide sequence ID" value="NZ_CP037422.1"/>
</dbReference>
<name>A0A517X0V1_9PLAN</name>
<dbReference type="EC" id="3.4.21.107" evidence="7"/>
<dbReference type="GO" id="GO:0006508">
    <property type="term" value="P:proteolysis"/>
    <property type="evidence" value="ECO:0007669"/>
    <property type="project" value="UniProtKB-KW"/>
</dbReference>
<feature type="region of interest" description="Disordered" evidence="5">
    <location>
        <begin position="28"/>
        <end position="65"/>
    </location>
</feature>
<dbReference type="FunFam" id="2.40.10.10:FF:000001">
    <property type="entry name" value="Periplasmic serine protease DegS"/>
    <property type="match status" value="1"/>
</dbReference>
<dbReference type="Pfam" id="PF13180">
    <property type="entry name" value="PDZ_2"/>
    <property type="match status" value="1"/>
</dbReference>
<dbReference type="Gene3D" id="2.30.42.10">
    <property type="match status" value="1"/>
</dbReference>
<protein>
    <submittedName>
        <fullName evidence="7">Periplasmic pH-dependent serine endoprotease DegQ</fullName>
        <ecNumber evidence="7">3.4.21.107</ecNumber>
    </submittedName>
</protein>
<dbReference type="Pfam" id="PF13365">
    <property type="entry name" value="Trypsin_2"/>
    <property type="match status" value="1"/>
</dbReference>
<sequence>MKYIFGCFLSAILGGLIVTSMNSPSRSWISLSQAQGPPPKLTGPRILPPTPLGPSGSNPPVVKDSKLPDQQKVFNARGLTPEEEVNVSVYEKLNKSVAHITTKSTKTDGFFLLEYDTEGAGSGAIIDNAGHILTNYHVIEDAQEVNVTLFNGKSYPATFVGADAINDIAVIKIEEDPSVLSPVVMTDSSQLKVGQRVFAIGNPFGLERTMTCGIISSLNRSLKLRGNRTIKSIIQIDAAVNPGNSGGPLLNSHGQLIGINTAIASKTGQSSGVGFAIPSNLVARVVPQLLTHGHMIHPEIGIQRVYETEQGLLVAKLTPGGPAEKAGIRGPKILRQRRGLIVIERVDRGAADLIVAVDQKQVKSASDFLDYIESKKPGDTVTVTVLRGKEQTPTKVSVTLTASHPSR</sequence>
<dbReference type="GO" id="GO:0004252">
    <property type="term" value="F:serine-type endopeptidase activity"/>
    <property type="evidence" value="ECO:0007669"/>
    <property type="project" value="InterPro"/>
</dbReference>
<dbReference type="InterPro" id="IPR036034">
    <property type="entry name" value="PDZ_sf"/>
</dbReference>
<organism evidence="7 8">
    <name type="scientific">Gimesia aquarii</name>
    <dbReference type="NCBI Taxonomy" id="2527964"/>
    <lineage>
        <taxon>Bacteria</taxon>
        <taxon>Pseudomonadati</taxon>
        <taxon>Planctomycetota</taxon>
        <taxon>Planctomycetia</taxon>
        <taxon>Planctomycetales</taxon>
        <taxon>Planctomycetaceae</taxon>
        <taxon>Gimesia</taxon>
    </lineage>
</organism>
<keyword evidence="3 7" id="KW-0378">Hydrolase</keyword>
<evidence type="ECO:0000256" key="4">
    <source>
        <dbReference type="ARBA" id="ARBA00022825"/>
    </source>
</evidence>
<dbReference type="InterPro" id="IPR001478">
    <property type="entry name" value="PDZ"/>
</dbReference>
<dbReference type="PANTHER" id="PTHR43343">
    <property type="entry name" value="PEPTIDASE S12"/>
    <property type="match status" value="1"/>
</dbReference>
<dbReference type="InterPro" id="IPR051201">
    <property type="entry name" value="Chloro_Bact_Ser_Proteases"/>
</dbReference>
<keyword evidence="4" id="KW-0720">Serine protease</keyword>
<feature type="domain" description="PDZ" evidence="6">
    <location>
        <begin position="298"/>
        <end position="389"/>
    </location>
</feature>
<evidence type="ECO:0000256" key="2">
    <source>
        <dbReference type="ARBA" id="ARBA00022670"/>
    </source>
</evidence>
<evidence type="ECO:0000256" key="5">
    <source>
        <dbReference type="SAM" id="MobiDB-lite"/>
    </source>
</evidence>
<dbReference type="SUPFAM" id="SSF50156">
    <property type="entry name" value="PDZ domain-like"/>
    <property type="match status" value="1"/>
</dbReference>
<dbReference type="Proteomes" id="UP000318384">
    <property type="component" value="Chromosome"/>
</dbReference>
<proteinExistence type="inferred from homology"/>
<dbReference type="PRINTS" id="PR00834">
    <property type="entry name" value="PROTEASES2C"/>
</dbReference>
<reference evidence="7 8" key="1">
    <citation type="submission" date="2019-03" db="EMBL/GenBank/DDBJ databases">
        <title>Deep-cultivation of Planctomycetes and their phenomic and genomic characterization uncovers novel biology.</title>
        <authorList>
            <person name="Wiegand S."/>
            <person name="Jogler M."/>
            <person name="Boedeker C."/>
            <person name="Pinto D."/>
            <person name="Vollmers J."/>
            <person name="Rivas-Marin E."/>
            <person name="Kohn T."/>
            <person name="Peeters S.H."/>
            <person name="Heuer A."/>
            <person name="Rast P."/>
            <person name="Oberbeckmann S."/>
            <person name="Bunk B."/>
            <person name="Jeske O."/>
            <person name="Meyerdierks A."/>
            <person name="Storesund J.E."/>
            <person name="Kallscheuer N."/>
            <person name="Luecker S."/>
            <person name="Lage O.M."/>
            <person name="Pohl T."/>
            <person name="Merkel B.J."/>
            <person name="Hornburger P."/>
            <person name="Mueller R.-W."/>
            <person name="Bruemmer F."/>
            <person name="Labrenz M."/>
            <person name="Spormann A.M."/>
            <person name="Op den Camp H."/>
            <person name="Overmann J."/>
            <person name="Amann R."/>
            <person name="Jetten M.S.M."/>
            <person name="Mascher T."/>
            <person name="Medema M.H."/>
            <person name="Devos D.P."/>
            <person name="Kaster A.-K."/>
            <person name="Ovreas L."/>
            <person name="Rohde M."/>
            <person name="Galperin M.Y."/>
            <person name="Jogler C."/>
        </authorList>
    </citation>
    <scope>NUCLEOTIDE SEQUENCE [LARGE SCALE GENOMIC DNA]</scope>
    <source>
        <strain evidence="7 8">V202</strain>
    </source>
</reference>
<dbReference type="EMBL" id="CP037422">
    <property type="protein sequence ID" value="QDU11137.1"/>
    <property type="molecule type" value="Genomic_DNA"/>
</dbReference>
<gene>
    <name evidence="7" type="primary">degQ_2</name>
    <name evidence="7" type="ORF">V202x_45530</name>
</gene>
<dbReference type="InterPro" id="IPR001940">
    <property type="entry name" value="Peptidase_S1C"/>
</dbReference>
<dbReference type="Gene3D" id="2.40.10.120">
    <property type="match status" value="1"/>
</dbReference>